<evidence type="ECO:0000313" key="3">
    <source>
        <dbReference type="Proteomes" id="UP000314294"/>
    </source>
</evidence>
<feature type="region of interest" description="Disordered" evidence="1">
    <location>
        <begin position="1"/>
        <end position="25"/>
    </location>
</feature>
<dbReference type="Proteomes" id="UP000314294">
    <property type="component" value="Unassembled WGS sequence"/>
</dbReference>
<feature type="compositionally biased region" description="Polar residues" evidence="1">
    <location>
        <begin position="7"/>
        <end position="18"/>
    </location>
</feature>
<keyword evidence="3" id="KW-1185">Reference proteome</keyword>
<comment type="caution">
    <text evidence="2">The sequence shown here is derived from an EMBL/GenBank/DDBJ whole genome shotgun (WGS) entry which is preliminary data.</text>
</comment>
<name>A0A4Z2GUY7_9TELE</name>
<evidence type="ECO:0000313" key="2">
    <source>
        <dbReference type="EMBL" id="TNN56915.1"/>
    </source>
</evidence>
<organism evidence="2 3">
    <name type="scientific">Liparis tanakae</name>
    <name type="common">Tanaka's snailfish</name>
    <dbReference type="NCBI Taxonomy" id="230148"/>
    <lineage>
        <taxon>Eukaryota</taxon>
        <taxon>Metazoa</taxon>
        <taxon>Chordata</taxon>
        <taxon>Craniata</taxon>
        <taxon>Vertebrata</taxon>
        <taxon>Euteleostomi</taxon>
        <taxon>Actinopterygii</taxon>
        <taxon>Neopterygii</taxon>
        <taxon>Teleostei</taxon>
        <taxon>Neoteleostei</taxon>
        <taxon>Acanthomorphata</taxon>
        <taxon>Eupercaria</taxon>
        <taxon>Perciformes</taxon>
        <taxon>Cottioidei</taxon>
        <taxon>Cottales</taxon>
        <taxon>Liparidae</taxon>
        <taxon>Liparis</taxon>
    </lineage>
</organism>
<protein>
    <submittedName>
        <fullName evidence="2">Uncharacterized protein</fullName>
    </submittedName>
</protein>
<dbReference type="EMBL" id="SRLO01000418">
    <property type="protein sequence ID" value="TNN56915.1"/>
    <property type="molecule type" value="Genomic_DNA"/>
</dbReference>
<reference evidence="2 3" key="1">
    <citation type="submission" date="2019-03" db="EMBL/GenBank/DDBJ databases">
        <title>First draft genome of Liparis tanakae, snailfish: a comprehensive survey of snailfish specific genes.</title>
        <authorList>
            <person name="Kim W."/>
            <person name="Song I."/>
            <person name="Jeong J.-H."/>
            <person name="Kim D."/>
            <person name="Kim S."/>
            <person name="Ryu S."/>
            <person name="Song J.Y."/>
            <person name="Lee S.K."/>
        </authorList>
    </citation>
    <scope>NUCLEOTIDE SEQUENCE [LARGE SCALE GENOMIC DNA]</scope>
    <source>
        <tissue evidence="2">Muscle</tissue>
    </source>
</reference>
<sequence>MSHRRTVPSSAADRNTSLEGWAPRPQMGPSMCPFTKMLHAAFFSPTSIISAFLTERTQSMICPVSNRNALQRFSSWSQSFRAPPSLDLRRNTDSLTAPNATDSMVCIRASSMELSTPFLLSKARPASVQKRTCLIPTDTKCVSESGRNSATKILWMVTVCSGSRPTDRRSFPVALKLTEQTPPEWKQRSTDSVCLVMASHTFSGCGSALLTGGLKQTAGERPSDHAPHRSFNDGYLSSTEGSLCCRWGFTPVMGRMLVDKALMV</sequence>
<accession>A0A4Z2GUY7</accession>
<evidence type="ECO:0000256" key="1">
    <source>
        <dbReference type="SAM" id="MobiDB-lite"/>
    </source>
</evidence>
<gene>
    <name evidence="2" type="ORF">EYF80_032905</name>
</gene>
<dbReference type="AlphaFoldDB" id="A0A4Z2GUY7"/>
<proteinExistence type="predicted"/>